<keyword evidence="4" id="KW-1185">Reference proteome</keyword>
<keyword evidence="1" id="KW-0472">Membrane</keyword>
<proteinExistence type="predicted"/>
<gene>
    <name evidence="3" type="ORF">CLAC_01110</name>
</gene>
<dbReference type="RefSeq" id="WP_245621923.1">
    <property type="nucleotide sequence ID" value="NZ_CP006841.1"/>
</dbReference>
<accession>A0A0K2GXN9</accession>
<reference evidence="3 4" key="1">
    <citation type="submission" date="2013-10" db="EMBL/GenBank/DDBJ databases">
        <title>Complete genome sequence of Corynebacterium lactis DSM 45799(T), isolated from raw cow milk.</title>
        <authorList>
            <person name="Ruckert C."/>
            <person name="Albersmeier A."/>
            <person name="Lipski A."/>
            <person name="Kalinowski J."/>
        </authorList>
    </citation>
    <scope>NUCLEOTIDE SEQUENCE [LARGE SCALE GENOMIC DNA]</scope>
    <source>
        <strain evidence="3 4">RW2-5</strain>
    </source>
</reference>
<name>A0A0K2GXN9_9CORY</name>
<feature type="transmembrane region" description="Helical" evidence="1">
    <location>
        <begin position="76"/>
        <end position="95"/>
    </location>
</feature>
<feature type="transmembrane region" description="Helical" evidence="1">
    <location>
        <begin position="155"/>
        <end position="175"/>
    </location>
</feature>
<dbReference type="Pfam" id="PF04235">
    <property type="entry name" value="DUF418"/>
    <property type="match status" value="1"/>
</dbReference>
<evidence type="ECO:0000259" key="2">
    <source>
        <dbReference type="Pfam" id="PF04235"/>
    </source>
</evidence>
<dbReference type="STRING" id="1408189.CLAC_01110"/>
<dbReference type="PATRIC" id="fig|1408189.4.peg.221"/>
<keyword evidence="1" id="KW-1133">Transmembrane helix</keyword>
<feature type="transmembrane region" description="Helical" evidence="1">
    <location>
        <begin position="284"/>
        <end position="306"/>
    </location>
</feature>
<dbReference type="InterPro" id="IPR052529">
    <property type="entry name" value="Bact_Transport_Assoc"/>
</dbReference>
<sequence length="412" mass="44601">MTEIDASATAKRPRMLVPDVARGLALLGIAIANVATAWLLFDKPTPASFFGGINGDSLADKIAIVFAAITAHNRGLPMFATLLGFGIGLISLSLARREFPIMRARTVIAKRYAFLALFGATHLLFLFSGDVMFLYGVCGVAIAALIDLQDRQLRVIYWIPLVIIALIGLVSLLLLGQTASSTTKDPASLGGTSEAATYLSLLWTNLKVLFLAVVTLPVSTFFYFPVMLLGFVWARKGVLADVSSHRPLLIRWLVVALVISFGVGLPWGLAAIGVLPQQFEESFMLVNSSIGVFTGPGILAGLALALEPLQRRIHAGAPIPPWMTAIVALGKRSMTGYLLQSVLFAILVYPFMLDFPRGLGTAIQTGVAFAVWLVTLFIAWVMEARGMQGPFEKMHRRISYGPTMRAELKHSK</sequence>
<feature type="transmembrane region" description="Helical" evidence="1">
    <location>
        <begin position="20"/>
        <end position="41"/>
    </location>
</feature>
<evidence type="ECO:0000313" key="3">
    <source>
        <dbReference type="EMBL" id="ALA66559.1"/>
    </source>
</evidence>
<organism evidence="3 4">
    <name type="scientific">Corynebacterium lactis RW2-5</name>
    <dbReference type="NCBI Taxonomy" id="1408189"/>
    <lineage>
        <taxon>Bacteria</taxon>
        <taxon>Bacillati</taxon>
        <taxon>Actinomycetota</taxon>
        <taxon>Actinomycetes</taxon>
        <taxon>Mycobacteriales</taxon>
        <taxon>Corynebacteriaceae</taxon>
        <taxon>Corynebacterium</taxon>
    </lineage>
</organism>
<feature type="transmembrane region" description="Helical" evidence="1">
    <location>
        <begin position="107"/>
        <end position="125"/>
    </location>
</feature>
<protein>
    <submittedName>
        <fullName evidence="3">Membrane protein</fullName>
    </submittedName>
</protein>
<feature type="transmembrane region" description="Helical" evidence="1">
    <location>
        <begin position="359"/>
        <end position="381"/>
    </location>
</feature>
<evidence type="ECO:0000256" key="1">
    <source>
        <dbReference type="SAM" id="Phobius"/>
    </source>
</evidence>
<evidence type="ECO:0000313" key="4">
    <source>
        <dbReference type="Proteomes" id="UP000058446"/>
    </source>
</evidence>
<dbReference type="EMBL" id="CP006841">
    <property type="protein sequence ID" value="ALA66559.1"/>
    <property type="molecule type" value="Genomic_DNA"/>
</dbReference>
<dbReference type="AlphaFoldDB" id="A0A0K2GXN9"/>
<feature type="transmembrane region" description="Helical" evidence="1">
    <location>
        <begin position="336"/>
        <end position="353"/>
    </location>
</feature>
<dbReference type="PANTHER" id="PTHR30590">
    <property type="entry name" value="INNER MEMBRANE PROTEIN"/>
    <property type="match status" value="1"/>
</dbReference>
<feature type="domain" description="DUF418" evidence="2">
    <location>
        <begin position="234"/>
        <end position="401"/>
    </location>
</feature>
<dbReference type="Proteomes" id="UP000058446">
    <property type="component" value="Chromosome"/>
</dbReference>
<dbReference type="InterPro" id="IPR007349">
    <property type="entry name" value="DUF418"/>
</dbReference>
<feature type="transmembrane region" description="Helical" evidence="1">
    <location>
        <begin position="131"/>
        <end position="148"/>
    </location>
</feature>
<dbReference type="PANTHER" id="PTHR30590:SF2">
    <property type="entry name" value="INNER MEMBRANE PROTEIN"/>
    <property type="match status" value="1"/>
</dbReference>
<dbReference type="KEGG" id="clw:CLAC_01110"/>
<keyword evidence="1" id="KW-0812">Transmembrane</keyword>
<feature type="transmembrane region" description="Helical" evidence="1">
    <location>
        <begin position="208"/>
        <end position="232"/>
    </location>
</feature>
<feature type="transmembrane region" description="Helical" evidence="1">
    <location>
        <begin position="252"/>
        <end position="272"/>
    </location>
</feature>